<dbReference type="OrthoDB" id="9811239at2"/>
<keyword evidence="4" id="KW-1185">Reference proteome</keyword>
<evidence type="ECO:0000313" key="3">
    <source>
        <dbReference type="EMBL" id="SFR50611.1"/>
    </source>
</evidence>
<evidence type="ECO:0000313" key="4">
    <source>
        <dbReference type="Proteomes" id="UP000199534"/>
    </source>
</evidence>
<dbReference type="EMBL" id="FOYQ01000002">
    <property type="protein sequence ID" value="SFR50611.1"/>
    <property type="molecule type" value="Genomic_DNA"/>
</dbReference>
<feature type="domain" description="Glycosyl transferase family 1" evidence="1">
    <location>
        <begin position="197"/>
        <end position="345"/>
    </location>
</feature>
<dbReference type="InterPro" id="IPR001296">
    <property type="entry name" value="Glyco_trans_1"/>
</dbReference>
<protein>
    <submittedName>
        <fullName evidence="3">Glycosyltransferase involved in cell wall bisynthesis</fullName>
    </submittedName>
</protein>
<proteinExistence type="predicted"/>
<dbReference type="InterPro" id="IPR050194">
    <property type="entry name" value="Glycosyltransferase_grp1"/>
</dbReference>
<dbReference type="PANTHER" id="PTHR45947:SF3">
    <property type="entry name" value="SULFOQUINOVOSYL TRANSFERASE SQD2"/>
    <property type="match status" value="1"/>
</dbReference>
<organism evidence="3 4">
    <name type="scientific">Robiginitalea myxolifaciens</name>
    <dbReference type="NCBI Taxonomy" id="400055"/>
    <lineage>
        <taxon>Bacteria</taxon>
        <taxon>Pseudomonadati</taxon>
        <taxon>Bacteroidota</taxon>
        <taxon>Flavobacteriia</taxon>
        <taxon>Flavobacteriales</taxon>
        <taxon>Flavobacteriaceae</taxon>
        <taxon>Robiginitalea</taxon>
    </lineage>
</organism>
<dbReference type="Pfam" id="PF13439">
    <property type="entry name" value="Glyco_transf_4"/>
    <property type="match status" value="1"/>
</dbReference>
<dbReference type="RefSeq" id="WP_092982796.1">
    <property type="nucleotide sequence ID" value="NZ_FOYQ01000002.1"/>
</dbReference>
<dbReference type="Proteomes" id="UP000199534">
    <property type="component" value="Unassembled WGS sequence"/>
</dbReference>
<accession>A0A1I6H8D3</accession>
<feature type="domain" description="Glycosyltransferase subfamily 4-like N-terminal" evidence="2">
    <location>
        <begin position="13"/>
        <end position="169"/>
    </location>
</feature>
<dbReference type="Pfam" id="PF00534">
    <property type="entry name" value="Glycos_transf_1"/>
    <property type="match status" value="1"/>
</dbReference>
<dbReference type="SUPFAM" id="SSF53756">
    <property type="entry name" value="UDP-Glycosyltransferase/glycogen phosphorylase"/>
    <property type="match status" value="1"/>
</dbReference>
<dbReference type="Gene3D" id="3.40.50.2000">
    <property type="entry name" value="Glycogen Phosphorylase B"/>
    <property type="match status" value="2"/>
</dbReference>
<dbReference type="PANTHER" id="PTHR45947">
    <property type="entry name" value="SULFOQUINOVOSYL TRANSFERASE SQD2"/>
    <property type="match status" value="1"/>
</dbReference>
<sequence>MSGICFFNTTKAWGGGEKWHLEAATYLWKQQQTVLLVAHSKGALYQKAQAIGIPVHGLESGNLSFLNILKVYRLRQFFKRNAFGVVLMNLSRDVKLAGLAARWAGIPRIIYRRGSDIPVRNTWLNRLLFGKVISEVLVNSNATATSLLSNNPTLFPKEKIKVAYNGLDFEGMAQKLQTKAKQSVPGYDFGTGNPVHLVNLGRLEAQKNQGFLIDVAVELSRRALDFRMHIGGEGRLRKVLEDRINQENLEDRVKLHGFIDSPLDFLSGGDIFLLPSHWEGFGYVLAEAAYVRKPVVAFNSSSNPEVIPDGKAGILTAPGDCMAFCDAVQSLIESPERRATMGDYGHGYVTQNFEREKIMADIAAYLSSED</sequence>
<dbReference type="AlphaFoldDB" id="A0A1I6H8D3"/>
<evidence type="ECO:0000259" key="1">
    <source>
        <dbReference type="Pfam" id="PF00534"/>
    </source>
</evidence>
<dbReference type="GO" id="GO:0016757">
    <property type="term" value="F:glycosyltransferase activity"/>
    <property type="evidence" value="ECO:0007669"/>
    <property type="project" value="InterPro"/>
</dbReference>
<gene>
    <name evidence="3" type="ORF">SAMN04490243_2396</name>
</gene>
<evidence type="ECO:0000259" key="2">
    <source>
        <dbReference type="Pfam" id="PF13439"/>
    </source>
</evidence>
<dbReference type="InterPro" id="IPR028098">
    <property type="entry name" value="Glyco_trans_4-like_N"/>
</dbReference>
<dbReference type="CDD" id="cd03811">
    <property type="entry name" value="GT4_GT28_WabH-like"/>
    <property type="match status" value="1"/>
</dbReference>
<dbReference type="STRING" id="400055.SAMN04490243_2396"/>
<keyword evidence="3" id="KW-0808">Transferase</keyword>
<name>A0A1I6H8D3_9FLAO</name>
<reference evidence="3 4" key="1">
    <citation type="submission" date="2016-10" db="EMBL/GenBank/DDBJ databases">
        <authorList>
            <person name="de Groot N.N."/>
        </authorList>
    </citation>
    <scope>NUCLEOTIDE SEQUENCE [LARGE SCALE GENOMIC DNA]</scope>
    <source>
        <strain evidence="3 4">DSM 21019</strain>
    </source>
</reference>